<gene>
    <name evidence="1" type="ORF">J2S73_000734</name>
</gene>
<dbReference type="AlphaFoldDB" id="A0AAE3VLL4"/>
<protein>
    <submittedName>
        <fullName evidence="1">Type VI secretion system protein ImpJ</fullName>
    </submittedName>
</protein>
<dbReference type="PANTHER" id="PTHR35566">
    <property type="entry name" value="BLR3599 PROTEIN"/>
    <property type="match status" value="1"/>
</dbReference>
<reference evidence="1" key="1">
    <citation type="submission" date="2023-07" db="EMBL/GenBank/DDBJ databases">
        <title>Genomic Encyclopedia of Type Strains, Phase IV (KMG-IV): sequencing the most valuable type-strain genomes for metagenomic binning, comparative biology and taxonomic classification.</title>
        <authorList>
            <person name="Goeker M."/>
        </authorList>
    </citation>
    <scope>NUCLEOTIDE SEQUENCE</scope>
    <source>
        <strain evidence="1">DSM 21202</strain>
    </source>
</reference>
<name>A0AAE3VLL4_9HYPH</name>
<sequence>MSPQHFQQHDRWLDRLVDERASGLSPAAWGVRAISVDQNALALGRFVLTNLRAVLPDGTVVRAPEDAALPEPKAISTNDGGSLVKLVLPLRPGDGVELSRNQEYRRVLTSEIEARDATNPDRSAVRVTVGQPNIRIAVGNKPVEDCCELPIARIKSVEPSGAVELDTDFMGPALDIHAFPAMLDAARETHRLLNQRAMVLAERSGPTQSDTDTAGLMDIILLSCVNRQEVLFQHYSQTAGVHPEALYRAMIGVVGELSAFLGQTRRPEELPAYVHAKPEEVFPPLVLRVQELLATVTERKAIRIPIEPKAYGIWIGQITDRSIFTGCRLILVATASMPTEVISREFPVRTKVGPVEQIRDLVNLQLPGIPLRQVNVVPRELPVLRNGVYFELDQSAELWPRLQNSAAFAFHVSGDHPDLYMEFWAVRTS</sequence>
<keyword evidence="2" id="KW-1185">Reference proteome</keyword>
<comment type="caution">
    <text evidence="1">The sequence shown here is derived from an EMBL/GenBank/DDBJ whole genome shotgun (WGS) entry which is preliminary data.</text>
</comment>
<dbReference type="Pfam" id="PF05936">
    <property type="entry name" value="T6SS_VasE"/>
    <property type="match status" value="1"/>
</dbReference>
<dbReference type="EMBL" id="JAUSUL010000001">
    <property type="protein sequence ID" value="MDQ0314297.1"/>
    <property type="molecule type" value="Genomic_DNA"/>
</dbReference>
<dbReference type="InterPro" id="IPR010263">
    <property type="entry name" value="T6SS_TssK"/>
</dbReference>
<evidence type="ECO:0000313" key="2">
    <source>
        <dbReference type="Proteomes" id="UP001229244"/>
    </source>
</evidence>
<dbReference type="NCBIfam" id="TIGR03353">
    <property type="entry name" value="VI_chp_4"/>
    <property type="match status" value="1"/>
</dbReference>
<dbReference type="Proteomes" id="UP001229244">
    <property type="component" value="Unassembled WGS sequence"/>
</dbReference>
<accession>A0AAE3VLL4</accession>
<proteinExistence type="predicted"/>
<organism evidence="1 2">
    <name type="scientific">Amorphus orientalis</name>
    <dbReference type="NCBI Taxonomy" id="649198"/>
    <lineage>
        <taxon>Bacteria</taxon>
        <taxon>Pseudomonadati</taxon>
        <taxon>Pseudomonadota</taxon>
        <taxon>Alphaproteobacteria</taxon>
        <taxon>Hyphomicrobiales</taxon>
        <taxon>Amorphaceae</taxon>
        <taxon>Amorphus</taxon>
    </lineage>
</organism>
<evidence type="ECO:0000313" key="1">
    <source>
        <dbReference type="EMBL" id="MDQ0314297.1"/>
    </source>
</evidence>
<dbReference type="PANTHER" id="PTHR35566:SF1">
    <property type="entry name" value="TYPE VI SECRETION SYSTEM BASEPLATE COMPONENT TSSK1"/>
    <property type="match status" value="1"/>
</dbReference>